<dbReference type="GO" id="GO:0047429">
    <property type="term" value="F:nucleoside triphosphate diphosphatase activity"/>
    <property type="evidence" value="ECO:0007669"/>
    <property type="project" value="InterPro"/>
</dbReference>
<feature type="non-terminal residue" evidence="1">
    <location>
        <position position="347"/>
    </location>
</feature>
<dbReference type="AlphaFoldDB" id="A0A543H8E4"/>
<name>A0A543H8E4_9MICO</name>
<dbReference type="InterPro" id="IPR007362">
    <property type="entry name" value="DUF429"/>
</dbReference>
<reference evidence="1 2" key="1">
    <citation type="submission" date="2019-06" db="EMBL/GenBank/DDBJ databases">
        <title>Genome sequencing of plant associated microbes to promote plant fitness in Sorghum bicolor and Oryza sativa.</title>
        <authorList>
            <person name="Coleman-Derr D."/>
        </authorList>
    </citation>
    <scope>NUCLEOTIDE SEQUENCE [LARGE SCALE GENOMIC DNA]</scope>
    <source>
        <strain evidence="1 2">KV-663</strain>
    </source>
</reference>
<dbReference type="Proteomes" id="UP000316747">
    <property type="component" value="Unassembled WGS sequence"/>
</dbReference>
<accession>A0A543H8E4</accession>
<protein>
    <submittedName>
        <fullName evidence="1">Putative RNase H-like nuclease</fullName>
    </submittedName>
</protein>
<dbReference type="CDD" id="cd11537">
    <property type="entry name" value="NTP-PPase_RS21-C6_like"/>
    <property type="match status" value="1"/>
</dbReference>
<dbReference type="PANTHER" id="PTHR46523:SF1">
    <property type="entry name" value="DCTP PYROPHOSPHATASE 1"/>
    <property type="match status" value="1"/>
</dbReference>
<gene>
    <name evidence="1" type="ORF">FBY41_4569</name>
</gene>
<dbReference type="InterPro" id="IPR052555">
    <property type="entry name" value="dCTP_Pyrophosphatase"/>
</dbReference>
<dbReference type="SUPFAM" id="SSF101386">
    <property type="entry name" value="all-alpha NTP pyrophosphatases"/>
    <property type="match status" value="1"/>
</dbReference>
<dbReference type="Gene3D" id="1.10.287.1080">
    <property type="entry name" value="MazG-like"/>
    <property type="match status" value="1"/>
</dbReference>
<organism evidence="1 2">
    <name type="scientific">Humibacillus xanthopallidus</name>
    <dbReference type="NCBI Taxonomy" id="412689"/>
    <lineage>
        <taxon>Bacteria</taxon>
        <taxon>Bacillati</taxon>
        <taxon>Actinomycetota</taxon>
        <taxon>Actinomycetes</taxon>
        <taxon>Micrococcales</taxon>
        <taxon>Intrasporangiaceae</taxon>
        <taxon>Humibacillus</taxon>
    </lineage>
</organism>
<dbReference type="InterPro" id="IPR025984">
    <property type="entry name" value="DCTPP"/>
</dbReference>
<proteinExistence type="predicted"/>
<evidence type="ECO:0000313" key="2">
    <source>
        <dbReference type="Proteomes" id="UP000316747"/>
    </source>
</evidence>
<dbReference type="EMBL" id="VFPM01000006">
    <property type="protein sequence ID" value="TQM54533.1"/>
    <property type="molecule type" value="Genomic_DNA"/>
</dbReference>
<dbReference type="Pfam" id="PF04250">
    <property type="entry name" value="DUF429"/>
    <property type="match status" value="1"/>
</dbReference>
<dbReference type="GO" id="GO:0009143">
    <property type="term" value="P:nucleoside triphosphate catabolic process"/>
    <property type="evidence" value="ECO:0007669"/>
    <property type="project" value="InterPro"/>
</dbReference>
<keyword evidence="2" id="KW-1185">Reference proteome</keyword>
<dbReference type="Pfam" id="PF12643">
    <property type="entry name" value="MazG-like"/>
    <property type="match status" value="1"/>
</dbReference>
<dbReference type="PANTHER" id="PTHR46523">
    <property type="entry name" value="DCTP PYROPHOSPHATASE 1"/>
    <property type="match status" value="1"/>
</dbReference>
<evidence type="ECO:0000313" key="1">
    <source>
        <dbReference type="EMBL" id="TQM54533.1"/>
    </source>
</evidence>
<sequence length="347" mass="36755">MVPGVRLRESVGMDTEVWRRRIRDFADERDWGQFHDPKNLAMALSVEVAELVEIFQWLTPDEARAVMAGDRRQDVADELADVMTYLLRLADVLDLDLDAALTSKADRNAARYPVATSRGSSAKAAALGAGSPSRPEPIDVTAPVLGVDGCKAGWVGAVLEPGAPRPRVVVAPTIADLVSMVRESLGIVVVGIDIPIGLPDKTTRQADALARKAIPGKSSSVFATLTRAAYAADSRLAADAVNRDLVGQGVGAQAFALRDKIIEVDTWLRTRPTVTVLEVHPEVSFAAMAGAPILAGKKTEDGRTERLAALAAAGLPRPSVLEGQGYAADDVIDACAVAWTAARHTLG</sequence>
<comment type="caution">
    <text evidence="1">The sequence shown here is derived from an EMBL/GenBank/DDBJ whole genome shotgun (WGS) entry which is preliminary data.</text>
</comment>